<dbReference type="PANTHER" id="PTHR45782:SF4">
    <property type="entry name" value="MITOCHONDRIAL RIBOSOME-ASSOCIATED GTPASE 1"/>
    <property type="match status" value="1"/>
</dbReference>
<dbReference type="PANTHER" id="PTHR45782">
    <property type="entry name" value="MITOCHONDRIAL RIBOSOME-ASSOCIATED GTPASE 1"/>
    <property type="match status" value="1"/>
</dbReference>
<dbReference type="PIRSF" id="PIRSF006230">
    <property type="entry name" value="MG442"/>
    <property type="match status" value="1"/>
</dbReference>
<name>A0A9D2IVV4_9FIRM</name>
<protein>
    <recommendedName>
        <fullName evidence="1 4">Ribosome biogenesis GTPase A</fullName>
    </recommendedName>
</protein>
<evidence type="ECO:0000313" key="7">
    <source>
        <dbReference type="EMBL" id="HIZ25393.1"/>
    </source>
</evidence>
<dbReference type="GO" id="GO:0005737">
    <property type="term" value="C:cytoplasm"/>
    <property type="evidence" value="ECO:0007669"/>
    <property type="project" value="UniProtKB-SubCell"/>
</dbReference>
<comment type="similarity">
    <text evidence="4">Belongs to the TRAFAC class YlqF/YawG GTPase family. MTG1 subfamily.</text>
</comment>
<dbReference type="InterPro" id="IPR006073">
    <property type="entry name" value="GTP-bd"/>
</dbReference>
<evidence type="ECO:0000256" key="5">
    <source>
        <dbReference type="PIRSR" id="PIRSR006230-1"/>
    </source>
</evidence>
<reference evidence="7" key="2">
    <citation type="submission" date="2021-04" db="EMBL/GenBank/DDBJ databases">
        <authorList>
            <person name="Gilroy R."/>
        </authorList>
    </citation>
    <scope>NUCLEOTIDE SEQUENCE</scope>
    <source>
        <strain evidence="7">CHK33-5263</strain>
    </source>
</reference>
<gene>
    <name evidence="7" type="primary">ylqF</name>
    <name evidence="7" type="ORF">H9812_08035</name>
</gene>
<feature type="binding site" evidence="5">
    <location>
        <begin position="129"/>
        <end position="134"/>
    </location>
    <ligand>
        <name>GTP</name>
        <dbReference type="ChEBI" id="CHEBI:37565"/>
    </ligand>
</feature>
<comment type="caution">
    <text evidence="7">The sequence shown here is derived from an EMBL/GenBank/DDBJ whole genome shotgun (WGS) entry which is preliminary data.</text>
</comment>
<comment type="function">
    <text evidence="4">Required for a late step of 50S ribosomal subunit assembly. Has GTPase activity.</text>
</comment>
<comment type="subcellular location">
    <subcellularLocation>
        <location evidence="4">Cytoplasm</location>
    </subcellularLocation>
</comment>
<evidence type="ECO:0000256" key="1">
    <source>
        <dbReference type="ARBA" id="ARBA00014898"/>
    </source>
</evidence>
<evidence type="ECO:0000313" key="8">
    <source>
        <dbReference type="Proteomes" id="UP000824044"/>
    </source>
</evidence>
<dbReference type="Gene3D" id="3.40.50.300">
    <property type="entry name" value="P-loop containing nucleotide triphosphate hydrolases"/>
    <property type="match status" value="1"/>
</dbReference>
<dbReference type="GO" id="GO:0005525">
    <property type="term" value="F:GTP binding"/>
    <property type="evidence" value="ECO:0007669"/>
    <property type="project" value="UniProtKB-KW"/>
</dbReference>
<keyword evidence="3 4" id="KW-0342">GTP-binding</keyword>
<dbReference type="EMBL" id="DXBS01000148">
    <property type="protein sequence ID" value="HIZ25393.1"/>
    <property type="molecule type" value="Genomic_DNA"/>
</dbReference>
<dbReference type="NCBIfam" id="TIGR03596">
    <property type="entry name" value="GTPase_YlqF"/>
    <property type="match status" value="1"/>
</dbReference>
<sequence>MKNIQWFPGHMAKAVRMMEENLTLCDAVVFVLDARAPASSYNPRLAQLAGQKPVLYLLNKGDLADGGADLAVTSLKNCGKAALKVAASAPSSVRSLVAAMEALTAEKRARFAEKGVVKPVRFLIAGIPNTGKSTVINLLAGGKKAQVGDKAGVTRAKQWVRCGAFELLDTPGTMPPSLSDQCLARRLAYLGSVNDDILDKEEVALALLEEMWEKYPASLAERYGITGGTPIEMYEQLCRRRGFVLRGNDYDYMRGALALLDDFRKGRLGKICLDSADDLAAVGLTDGRTDA</sequence>
<dbReference type="Gene3D" id="1.10.1580.10">
    <property type="match status" value="1"/>
</dbReference>
<dbReference type="InterPro" id="IPR027417">
    <property type="entry name" value="P-loop_NTPase"/>
</dbReference>
<evidence type="ECO:0000256" key="4">
    <source>
        <dbReference type="PIRNR" id="PIRNR006230"/>
    </source>
</evidence>
<dbReference type="InterPro" id="IPR019991">
    <property type="entry name" value="GTP-bd_ribosome_bgen"/>
</dbReference>
<dbReference type="InterPro" id="IPR023179">
    <property type="entry name" value="GTP-bd_ortho_bundle_sf"/>
</dbReference>
<accession>A0A9D2IVV4</accession>
<dbReference type="AlphaFoldDB" id="A0A9D2IVV4"/>
<organism evidence="7 8">
    <name type="scientific">Candidatus Gallimonas intestinigallinarum</name>
    <dbReference type="NCBI Taxonomy" id="2838604"/>
    <lineage>
        <taxon>Bacteria</taxon>
        <taxon>Bacillati</taxon>
        <taxon>Bacillota</taxon>
        <taxon>Clostridia</taxon>
        <taxon>Candidatus Gallimonas</taxon>
    </lineage>
</organism>
<dbReference type="CDD" id="cd01856">
    <property type="entry name" value="YlqF"/>
    <property type="match status" value="1"/>
</dbReference>
<keyword evidence="2 4" id="KW-0547">Nucleotide-binding</keyword>
<keyword evidence="4" id="KW-0963">Cytoplasm</keyword>
<evidence type="ECO:0000256" key="2">
    <source>
        <dbReference type="ARBA" id="ARBA00022741"/>
    </source>
</evidence>
<dbReference type="GO" id="GO:0003924">
    <property type="term" value="F:GTPase activity"/>
    <property type="evidence" value="ECO:0007669"/>
    <property type="project" value="TreeGrafter"/>
</dbReference>
<feature type="binding site" evidence="5">
    <location>
        <position position="172"/>
    </location>
    <ligand>
        <name>GTP</name>
        <dbReference type="ChEBI" id="CHEBI:37565"/>
    </ligand>
</feature>
<dbReference type="Proteomes" id="UP000824044">
    <property type="component" value="Unassembled WGS sequence"/>
</dbReference>
<evidence type="ECO:0000259" key="6">
    <source>
        <dbReference type="Pfam" id="PF01926"/>
    </source>
</evidence>
<proteinExistence type="inferred from homology"/>
<dbReference type="Pfam" id="PF01926">
    <property type="entry name" value="MMR_HSR1"/>
    <property type="match status" value="1"/>
</dbReference>
<dbReference type="SUPFAM" id="SSF52540">
    <property type="entry name" value="P-loop containing nucleoside triphosphate hydrolases"/>
    <property type="match status" value="1"/>
</dbReference>
<feature type="binding site" evidence="5">
    <location>
        <begin position="59"/>
        <end position="62"/>
    </location>
    <ligand>
        <name>GTP</name>
        <dbReference type="ChEBI" id="CHEBI:37565"/>
    </ligand>
</feature>
<evidence type="ECO:0000256" key="3">
    <source>
        <dbReference type="ARBA" id="ARBA00023134"/>
    </source>
</evidence>
<dbReference type="InterPro" id="IPR016478">
    <property type="entry name" value="GTPase_MTG1"/>
</dbReference>
<dbReference type="GO" id="GO:0006412">
    <property type="term" value="P:translation"/>
    <property type="evidence" value="ECO:0007669"/>
    <property type="project" value="TreeGrafter"/>
</dbReference>
<reference evidence="7" key="1">
    <citation type="journal article" date="2021" name="PeerJ">
        <title>Extensive microbial diversity within the chicken gut microbiome revealed by metagenomics and culture.</title>
        <authorList>
            <person name="Gilroy R."/>
            <person name="Ravi A."/>
            <person name="Getino M."/>
            <person name="Pursley I."/>
            <person name="Horton D.L."/>
            <person name="Alikhan N.F."/>
            <person name="Baker D."/>
            <person name="Gharbi K."/>
            <person name="Hall N."/>
            <person name="Watson M."/>
            <person name="Adriaenssens E.M."/>
            <person name="Foster-Nyarko E."/>
            <person name="Jarju S."/>
            <person name="Secka A."/>
            <person name="Antonio M."/>
            <person name="Oren A."/>
            <person name="Chaudhuri R.R."/>
            <person name="La Ragione R."/>
            <person name="Hildebrand F."/>
            <person name="Pallen M.J."/>
        </authorList>
    </citation>
    <scope>NUCLEOTIDE SEQUENCE</scope>
    <source>
        <strain evidence="7">CHK33-5263</strain>
    </source>
</reference>
<feature type="domain" description="G" evidence="6">
    <location>
        <begin position="122"/>
        <end position="175"/>
    </location>
</feature>